<proteinExistence type="predicted"/>
<evidence type="ECO:0000256" key="1">
    <source>
        <dbReference type="SAM" id="Phobius"/>
    </source>
</evidence>
<feature type="transmembrane region" description="Helical" evidence="1">
    <location>
        <begin position="51"/>
        <end position="70"/>
    </location>
</feature>
<protein>
    <submittedName>
        <fullName evidence="3">G_PROTEIN_RECEP_F1_2 domain-containing protein</fullName>
    </submittedName>
</protein>
<keyword evidence="1" id="KW-0812">Transmembrane</keyword>
<accession>A0A7I4YBM1</accession>
<organism evidence="2 3">
    <name type="scientific">Haemonchus contortus</name>
    <name type="common">Barber pole worm</name>
    <dbReference type="NCBI Taxonomy" id="6289"/>
    <lineage>
        <taxon>Eukaryota</taxon>
        <taxon>Metazoa</taxon>
        <taxon>Ecdysozoa</taxon>
        <taxon>Nematoda</taxon>
        <taxon>Chromadorea</taxon>
        <taxon>Rhabditida</taxon>
        <taxon>Rhabditina</taxon>
        <taxon>Rhabditomorpha</taxon>
        <taxon>Strongyloidea</taxon>
        <taxon>Trichostrongylidae</taxon>
        <taxon>Haemonchus</taxon>
    </lineage>
</organism>
<feature type="transmembrane region" description="Helical" evidence="1">
    <location>
        <begin position="18"/>
        <end position="39"/>
    </location>
</feature>
<dbReference type="SUPFAM" id="SSF81321">
    <property type="entry name" value="Family A G protein-coupled receptor-like"/>
    <property type="match status" value="1"/>
</dbReference>
<dbReference type="AlphaFoldDB" id="A0A7I4YBM1"/>
<keyword evidence="2" id="KW-1185">Reference proteome</keyword>
<keyword evidence="1" id="KW-1133">Transmembrane helix</keyword>
<evidence type="ECO:0000313" key="3">
    <source>
        <dbReference type="WBParaSite" id="HCON_00077700-00001"/>
    </source>
</evidence>
<dbReference type="Gene3D" id="1.20.1070.10">
    <property type="entry name" value="Rhodopsin 7-helix transmembrane proteins"/>
    <property type="match status" value="1"/>
</dbReference>
<evidence type="ECO:0000313" key="2">
    <source>
        <dbReference type="Proteomes" id="UP000025227"/>
    </source>
</evidence>
<feature type="transmembrane region" description="Helical" evidence="1">
    <location>
        <begin position="90"/>
        <end position="109"/>
    </location>
</feature>
<dbReference type="WBParaSite" id="HCON_00077700-00001">
    <property type="protein sequence ID" value="HCON_00077700-00001"/>
    <property type="gene ID" value="HCON_00077700"/>
</dbReference>
<dbReference type="Proteomes" id="UP000025227">
    <property type="component" value="Unplaced"/>
</dbReference>
<reference evidence="3" key="1">
    <citation type="submission" date="2020-12" db="UniProtKB">
        <authorList>
            <consortium name="WormBaseParasite"/>
        </authorList>
    </citation>
    <scope>IDENTIFICATION</scope>
    <source>
        <strain evidence="3">MHco3</strain>
    </source>
</reference>
<dbReference type="OrthoDB" id="5871371at2759"/>
<sequence>RKAAFGAAYGTSLYLYEIFAYVASLVMNLVAYLHTRTVFQSESVRNQLKRLRYYVAVAAISTLLVGLPDVKQLCIGALKEVGLDEWISQAFNWLSLIASSLNLFVYLALSREFRVEFVKSFHLRTRWNVNVVVVKAKVALVTMVDAPNSKKVKATTIS</sequence>
<keyword evidence="1" id="KW-0472">Membrane</keyword>
<name>A0A7I4YBM1_HAECO</name>